<gene>
    <name evidence="9" type="ORF">CFR77_15350</name>
</gene>
<dbReference type="GO" id="GO:0015074">
    <property type="term" value="P:DNA integration"/>
    <property type="evidence" value="ECO:0007669"/>
    <property type="project" value="UniProtKB-KW"/>
</dbReference>
<dbReference type="RefSeq" id="WP_110570252.1">
    <property type="nucleotide sequence ID" value="NZ_CP137147.1"/>
</dbReference>
<dbReference type="SUPFAM" id="SSF56349">
    <property type="entry name" value="DNA breaking-rejoining enzymes"/>
    <property type="match status" value="1"/>
</dbReference>
<dbReference type="Proteomes" id="UP000247814">
    <property type="component" value="Unassembled WGS sequence"/>
</dbReference>
<dbReference type="EMBL" id="NKUA01000048">
    <property type="protein sequence ID" value="PYD77429.1"/>
    <property type="molecule type" value="Genomic_DNA"/>
</dbReference>
<reference evidence="9 10" key="1">
    <citation type="submission" date="2017-07" db="EMBL/GenBank/DDBJ databases">
        <title>A draft genome sequence of Komagataeibacter sucrofermentans LMG 18788.</title>
        <authorList>
            <person name="Skraban J."/>
            <person name="Cleenwerck I."/>
            <person name="Vandamme P."/>
            <person name="Trcek J."/>
        </authorList>
    </citation>
    <scope>NUCLEOTIDE SEQUENCE [LARGE SCALE GENOMIC DNA]</scope>
    <source>
        <strain evidence="9 10">LMG 18788</strain>
    </source>
</reference>
<dbReference type="GO" id="GO:0003677">
    <property type="term" value="F:DNA binding"/>
    <property type="evidence" value="ECO:0007669"/>
    <property type="project" value="UniProtKB-UniRule"/>
</dbReference>
<dbReference type="Gene3D" id="1.10.443.10">
    <property type="entry name" value="Intergrase catalytic core"/>
    <property type="match status" value="1"/>
</dbReference>
<dbReference type="InterPro" id="IPR013762">
    <property type="entry name" value="Integrase-like_cat_sf"/>
</dbReference>
<accession>A0A318QQC2</accession>
<evidence type="ECO:0000256" key="3">
    <source>
        <dbReference type="ARBA" id="ARBA00023125"/>
    </source>
</evidence>
<dbReference type="InterPro" id="IPR050090">
    <property type="entry name" value="Tyrosine_recombinase_XerCD"/>
</dbReference>
<sequence length="291" mass="32186">MVSGDRAMPSTDEAPKAPQNSADNLLIKTWLHNRGENTRRAYESDVRAFLAHVGKTLPEVTAPDLQNWFDSLTGADATRRRKLMAVKSLLSYGAAMEMLPRDVGPAVRVPKMRDSLHERILTQEQVRDLIDGETDPRRRTMLRVLYATGLRISELCAVRWKDLKRRQQGGVAHVFGKGGKNRTVEIPAKVWKEIVALRVDSRPEAPMVPGHDGGPLSVDAVHRSVKRAAKRAGLPGQVSAHWLRHAYASHMQDNGAPAHVVQQQLGHTSLATTTRYSHAREGAGAGKFLDL</sequence>
<comment type="similarity">
    <text evidence="1">Belongs to the 'phage' integrase family.</text>
</comment>
<evidence type="ECO:0000313" key="10">
    <source>
        <dbReference type="Proteomes" id="UP000247814"/>
    </source>
</evidence>
<dbReference type="OrthoDB" id="550438at2"/>
<evidence type="ECO:0000256" key="2">
    <source>
        <dbReference type="ARBA" id="ARBA00022908"/>
    </source>
</evidence>
<keyword evidence="3 5" id="KW-0238">DNA-binding</keyword>
<keyword evidence="10" id="KW-1185">Reference proteome</keyword>
<dbReference type="PROSITE" id="PS51898">
    <property type="entry name" value="TYR_RECOMBINASE"/>
    <property type="match status" value="1"/>
</dbReference>
<dbReference type="GO" id="GO:0006310">
    <property type="term" value="P:DNA recombination"/>
    <property type="evidence" value="ECO:0007669"/>
    <property type="project" value="UniProtKB-KW"/>
</dbReference>
<dbReference type="AlphaFoldDB" id="A0A318QQC2"/>
<keyword evidence="2" id="KW-0229">DNA integration</keyword>
<dbReference type="InterPro" id="IPR004107">
    <property type="entry name" value="Integrase_SAM-like_N"/>
</dbReference>
<evidence type="ECO:0000256" key="5">
    <source>
        <dbReference type="PROSITE-ProRule" id="PRU01248"/>
    </source>
</evidence>
<dbReference type="InterPro" id="IPR002104">
    <property type="entry name" value="Integrase_catalytic"/>
</dbReference>
<dbReference type="PANTHER" id="PTHR30349:SF64">
    <property type="entry name" value="PROPHAGE INTEGRASE INTD-RELATED"/>
    <property type="match status" value="1"/>
</dbReference>
<dbReference type="Pfam" id="PF02899">
    <property type="entry name" value="Phage_int_SAM_1"/>
    <property type="match status" value="1"/>
</dbReference>
<organism evidence="9 10">
    <name type="scientific">Komagataeibacter sucrofermentans</name>
    <dbReference type="NCBI Taxonomy" id="1053551"/>
    <lineage>
        <taxon>Bacteria</taxon>
        <taxon>Pseudomonadati</taxon>
        <taxon>Pseudomonadota</taxon>
        <taxon>Alphaproteobacteria</taxon>
        <taxon>Acetobacterales</taxon>
        <taxon>Acetobacteraceae</taxon>
        <taxon>Komagataeibacter</taxon>
    </lineage>
</organism>
<dbReference type="PANTHER" id="PTHR30349">
    <property type="entry name" value="PHAGE INTEGRASE-RELATED"/>
    <property type="match status" value="1"/>
</dbReference>
<evidence type="ECO:0000256" key="1">
    <source>
        <dbReference type="ARBA" id="ARBA00008857"/>
    </source>
</evidence>
<protein>
    <submittedName>
        <fullName evidence="9">DNA recombinase</fullName>
    </submittedName>
</protein>
<evidence type="ECO:0000259" key="8">
    <source>
        <dbReference type="PROSITE" id="PS51900"/>
    </source>
</evidence>
<keyword evidence="4" id="KW-0233">DNA recombination</keyword>
<dbReference type="Gene3D" id="1.10.150.130">
    <property type="match status" value="1"/>
</dbReference>
<evidence type="ECO:0000259" key="7">
    <source>
        <dbReference type="PROSITE" id="PS51898"/>
    </source>
</evidence>
<evidence type="ECO:0000313" key="9">
    <source>
        <dbReference type="EMBL" id="PYD77429.1"/>
    </source>
</evidence>
<dbReference type="InterPro" id="IPR010998">
    <property type="entry name" value="Integrase_recombinase_N"/>
</dbReference>
<name>A0A318QQC2_9PROT</name>
<feature type="domain" description="Core-binding (CB)" evidence="8">
    <location>
        <begin position="21"/>
        <end position="94"/>
    </location>
</feature>
<proteinExistence type="inferred from homology"/>
<comment type="caution">
    <text evidence="9">The sequence shown here is derived from an EMBL/GenBank/DDBJ whole genome shotgun (WGS) entry which is preliminary data.</text>
</comment>
<feature type="region of interest" description="Disordered" evidence="6">
    <location>
        <begin position="1"/>
        <end position="21"/>
    </location>
</feature>
<feature type="domain" description="Tyr recombinase" evidence="7">
    <location>
        <begin position="116"/>
        <end position="289"/>
    </location>
</feature>
<dbReference type="InterPro" id="IPR011010">
    <property type="entry name" value="DNA_brk_join_enz"/>
</dbReference>
<dbReference type="Pfam" id="PF00589">
    <property type="entry name" value="Phage_integrase"/>
    <property type="match status" value="1"/>
</dbReference>
<dbReference type="PROSITE" id="PS51900">
    <property type="entry name" value="CB"/>
    <property type="match status" value="1"/>
</dbReference>
<evidence type="ECO:0000256" key="4">
    <source>
        <dbReference type="ARBA" id="ARBA00023172"/>
    </source>
</evidence>
<evidence type="ECO:0000256" key="6">
    <source>
        <dbReference type="SAM" id="MobiDB-lite"/>
    </source>
</evidence>
<dbReference type="InterPro" id="IPR044068">
    <property type="entry name" value="CB"/>
</dbReference>